<dbReference type="EMBL" id="PIUK01000064">
    <property type="protein sequence ID" value="MBY6276184.1"/>
    <property type="molecule type" value="Genomic_DNA"/>
</dbReference>
<sequence length="52" mass="5808">RRAVFLGRVTEYVLQVGDQRLVAVMHGQHRRMPEGAETAFSFNPGAPLALTR</sequence>
<protein>
    <submittedName>
        <fullName evidence="2">Spermidine/putrescine ABC transporter ATP-binding protein</fullName>
    </submittedName>
</protein>
<evidence type="ECO:0000259" key="1">
    <source>
        <dbReference type="Pfam" id="PF08402"/>
    </source>
</evidence>
<dbReference type="InterPro" id="IPR013611">
    <property type="entry name" value="Transp-assoc_OB_typ2"/>
</dbReference>
<dbReference type="GO" id="GO:0022857">
    <property type="term" value="F:transmembrane transporter activity"/>
    <property type="evidence" value="ECO:0007669"/>
    <property type="project" value="InterPro"/>
</dbReference>
<comment type="caution">
    <text evidence="2">The sequence shown here is derived from an EMBL/GenBank/DDBJ whole genome shotgun (WGS) entry which is preliminary data.</text>
</comment>
<reference evidence="2" key="1">
    <citation type="submission" date="2017-11" db="EMBL/GenBank/DDBJ databases">
        <title>Three new genomes from thermophilic consortium.</title>
        <authorList>
            <person name="Quaggio R."/>
            <person name="Amgarten D."/>
            <person name="Setubal J.C."/>
        </authorList>
    </citation>
    <scope>NUCLEOTIDE SEQUENCE</scope>
    <source>
        <strain evidence="2">ZCTH01-B2</strain>
    </source>
</reference>
<dbReference type="AlphaFoldDB" id="A0A953LIK9"/>
<keyword evidence="2" id="KW-0547">Nucleotide-binding</keyword>
<proteinExistence type="predicted"/>
<dbReference type="Pfam" id="PF08402">
    <property type="entry name" value="TOBE_2"/>
    <property type="match status" value="1"/>
</dbReference>
<accession>A0A953LIK9</accession>
<dbReference type="GO" id="GO:0005524">
    <property type="term" value="F:ATP binding"/>
    <property type="evidence" value="ECO:0007669"/>
    <property type="project" value="UniProtKB-KW"/>
</dbReference>
<dbReference type="GO" id="GO:0043190">
    <property type="term" value="C:ATP-binding cassette (ABC) transporter complex"/>
    <property type="evidence" value="ECO:0007669"/>
    <property type="project" value="InterPro"/>
</dbReference>
<name>A0A953LIK9_SYMTR</name>
<keyword evidence="2" id="KW-0067">ATP-binding</keyword>
<evidence type="ECO:0000313" key="2">
    <source>
        <dbReference type="EMBL" id="MBY6276184.1"/>
    </source>
</evidence>
<organism evidence="2 3">
    <name type="scientific">Symbiobacterium thermophilum</name>
    <dbReference type="NCBI Taxonomy" id="2734"/>
    <lineage>
        <taxon>Bacteria</taxon>
        <taxon>Bacillati</taxon>
        <taxon>Bacillota</taxon>
        <taxon>Clostridia</taxon>
        <taxon>Eubacteriales</taxon>
        <taxon>Symbiobacteriaceae</taxon>
        <taxon>Symbiobacterium</taxon>
    </lineage>
</organism>
<evidence type="ECO:0000313" key="3">
    <source>
        <dbReference type="Proteomes" id="UP000732377"/>
    </source>
</evidence>
<feature type="domain" description="Transport-associated OB type 2" evidence="1">
    <location>
        <begin position="3"/>
        <end position="48"/>
    </location>
</feature>
<feature type="non-terminal residue" evidence="2">
    <location>
        <position position="1"/>
    </location>
</feature>
<gene>
    <name evidence="2" type="ORF">CWE10_08180</name>
</gene>
<dbReference type="Proteomes" id="UP000732377">
    <property type="component" value="Unassembled WGS sequence"/>
</dbReference>